<dbReference type="Pfam" id="PF08284">
    <property type="entry name" value="RVP_2"/>
    <property type="match status" value="1"/>
</dbReference>
<dbReference type="AlphaFoldDB" id="A0A0D7AXE9"/>
<dbReference type="SUPFAM" id="SSF50630">
    <property type="entry name" value="Acid proteases"/>
    <property type="match status" value="1"/>
</dbReference>
<organism evidence="1 2">
    <name type="scientific">Cylindrobasidium torrendii FP15055 ss-10</name>
    <dbReference type="NCBI Taxonomy" id="1314674"/>
    <lineage>
        <taxon>Eukaryota</taxon>
        <taxon>Fungi</taxon>
        <taxon>Dikarya</taxon>
        <taxon>Basidiomycota</taxon>
        <taxon>Agaricomycotina</taxon>
        <taxon>Agaricomycetes</taxon>
        <taxon>Agaricomycetidae</taxon>
        <taxon>Agaricales</taxon>
        <taxon>Marasmiineae</taxon>
        <taxon>Physalacriaceae</taxon>
        <taxon>Cylindrobasidium</taxon>
    </lineage>
</organism>
<evidence type="ECO:0000313" key="2">
    <source>
        <dbReference type="Proteomes" id="UP000054007"/>
    </source>
</evidence>
<evidence type="ECO:0008006" key="3">
    <source>
        <dbReference type="Google" id="ProtNLM"/>
    </source>
</evidence>
<dbReference type="Gene3D" id="2.40.70.10">
    <property type="entry name" value="Acid Proteases"/>
    <property type="match status" value="1"/>
</dbReference>
<dbReference type="InterPro" id="IPR021109">
    <property type="entry name" value="Peptidase_aspartic_dom_sf"/>
</dbReference>
<sequence>MGDRPRSDRTLLTSWVSINGLKAYVLWDSGSTSTAVSPAFASISKLQCFALTEPVKLQLGTVGSRSMINYGADAPVGLPGCASAYFDVVNIDTYDAIIGASFMRQHKVKMDFQTMEVLMNGERIPGITLEGVKAAGAEVMARRHQLTRE</sequence>
<reference evidence="1 2" key="1">
    <citation type="journal article" date="2015" name="Fungal Genet. Biol.">
        <title>Evolution of novel wood decay mechanisms in Agaricales revealed by the genome sequences of Fistulina hepatica and Cylindrobasidium torrendii.</title>
        <authorList>
            <person name="Floudas D."/>
            <person name="Held B.W."/>
            <person name="Riley R."/>
            <person name="Nagy L.G."/>
            <person name="Koehler G."/>
            <person name="Ransdell A.S."/>
            <person name="Younus H."/>
            <person name="Chow J."/>
            <person name="Chiniquy J."/>
            <person name="Lipzen A."/>
            <person name="Tritt A."/>
            <person name="Sun H."/>
            <person name="Haridas S."/>
            <person name="LaButti K."/>
            <person name="Ohm R.A."/>
            <person name="Kues U."/>
            <person name="Blanchette R.A."/>
            <person name="Grigoriev I.V."/>
            <person name="Minto R.E."/>
            <person name="Hibbett D.S."/>
        </authorList>
    </citation>
    <scope>NUCLEOTIDE SEQUENCE [LARGE SCALE GENOMIC DNA]</scope>
    <source>
        <strain evidence="1 2">FP15055 ss-10</strain>
    </source>
</reference>
<keyword evidence="2" id="KW-1185">Reference proteome</keyword>
<dbReference type="Proteomes" id="UP000054007">
    <property type="component" value="Unassembled WGS sequence"/>
</dbReference>
<dbReference type="CDD" id="cd00303">
    <property type="entry name" value="retropepsin_like"/>
    <property type="match status" value="1"/>
</dbReference>
<evidence type="ECO:0000313" key="1">
    <source>
        <dbReference type="EMBL" id="KIY61951.1"/>
    </source>
</evidence>
<protein>
    <recommendedName>
        <fullName evidence="3">Aspartic peptidase DDI1-type domain-containing protein</fullName>
    </recommendedName>
</protein>
<name>A0A0D7AXE9_9AGAR</name>
<proteinExistence type="predicted"/>
<dbReference type="OrthoDB" id="2799149at2759"/>
<dbReference type="STRING" id="1314674.A0A0D7AXE9"/>
<gene>
    <name evidence="1" type="ORF">CYLTODRAFT_362154</name>
</gene>
<accession>A0A0D7AXE9</accession>
<dbReference type="EMBL" id="KN880845">
    <property type="protein sequence ID" value="KIY61951.1"/>
    <property type="molecule type" value="Genomic_DNA"/>
</dbReference>